<evidence type="ECO:0000313" key="3">
    <source>
        <dbReference type="Proteomes" id="UP000095192"/>
    </source>
</evidence>
<protein>
    <submittedName>
        <fullName evidence="2">Uncharacterized protein</fullName>
    </submittedName>
</protein>
<reference evidence="2 3" key="1">
    <citation type="journal article" date="2016" name="BMC Genomics">
        <title>Comparative genomics reveals Cyclospora cayetanensis possesses coccidia-like metabolism and invasion components but unique surface antigens.</title>
        <authorList>
            <person name="Liu S."/>
            <person name="Wang L."/>
            <person name="Zheng H."/>
            <person name="Xu Z."/>
            <person name="Roellig D.M."/>
            <person name="Li N."/>
            <person name="Frace M.A."/>
            <person name="Tang K."/>
            <person name="Arrowood M.J."/>
            <person name="Moss D.M."/>
            <person name="Zhang L."/>
            <person name="Feng Y."/>
            <person name="Xiao L."/>
        </authorList>
    </citation>
    <scope>NUCLEOTIDE SEQUENCE [LARGE SCALE GENOMIC DNA]</scope>
    <source>
        <strain evidence="2 3">CHN_HEN01</strain>
    </source>
</reference>
<keyword evidence="3" id="KW-1185">Reference proteome</keyword>
<dbReference type="InterPro" id="IPR031108">
    <property type="entry name" value="IscA_plant_cyanobact"/>
</dbReference>
<organism evidence="2 3">
    <name type="scientific">Cyclospora cayetanensis</name>
    <dbReference type="NCBI Taxonomy" id="88456"/>
    <lineage>
        <taxon>Eukaryota</taxon>
        <taxon>Sar</taxon>
        <taxon>Alveolata</taxon>
        <taxon>Apicomplexa</taxon>
        <taxon>Conoidasida</taxon>
        <taxon>Coccidia</taxon>
        <taxon>Eucoccidiorida</taxon>
        <taxon>Eimeriorina</taxon>
        <taxon>Eimeriidae</taxon>
        <taxon>Cyclospora</taxon>
    </lineage>
</organism>
<dbReference type="AlphaFoldDB" id="A0A1D3CZZ6"/>
<dbReference type="EMBL" id="JROU02001325">
    <property type="protein sequence ID" value="OEH76786.1"/>
    <property type="molecule type" value="Genomic_DNA"/>
</dbReference>
<dbReference type="VEuPathDB" id="ToxoDB:LOC34622010"/>
<dbReference type="InterPro" id="IPR035903">
    <property type="entry name" value="HesB-like_dom_sf"/>
</dbReference>
<feature type="compositionally biased region" description="Polar residues" evidence="1">
    <location>
        <begin position="1"/>
        <end position="23"/>
    </location>
</feature>
<name>A0A1D3CZZ6_9EIME</name>
<dbReference type="GO" id="GO:0016226">
    <property type="term" value="P:iron-sulfur cluster assembly"/>
    <property type="evidence" value="ECO:0007669"/>
    <property type="project" value="InterPro"/>
</dbReference>
<dbReference type="PANTHER" id="PTHR47265:SF1">
    <property type="entry name" value="IRON-SULFUR ASSEMBLY PROTEIN ISCA, CHLOROPLASTIC"/>
    <property type="match status" value="1"/>
</dbReference>
<dbReference type="Proteomes" id="UP000095192">
    <property type="component" value="Unassembled WGS sequence"/>
</dbReference>
<comment type="caution">
    <text evidence="2">The sequence shown here is derived from an EMBL/GenBank/DDBJ whole genome shotgun (WGS) entry which is preliminary data.</text>
</comment>
<dbReference type="VEuPathDB" id="ToxoDB:cyc_05699"/>
<evidence type="ECO:0000256" key="1">
    <source>
        <dbReference type="SAM" id="MobiDB-lite"/>
    </source>
</evidence>
<feature type="compositionally biased region" description="Polar residues" evidence="1">
    <location>
        <begin position="31"/>
        <end position="46"/>
    </location>
</feature>
<gene>
    <name evidence="2" type="ORF">cyc_05699</name>
</gene>
<dbReference type="SUPFAM" id="SSF89360">
    <property type="entry name" value="HesB-like domain"/>
    <property type="match status" value="1"/>
</dbReference>
<proteinExistence type="predicted"/>
<feature type="region of interest" description="Disordered" evidence="1">
    <location>
        <begin position="1"/>
        <end position="63"/>
    </location>
</feature>
<accession>A0A1D3CZZ6</accession>
<dbReference type="Gene3D" id="2.60.300.12">
    <property type="entry name" value="HesB-like domain"/>
    <property type="match status" value="1"/>
</dbReference>
<evidence type="ECO:0000313" key="2">
    <source>
        <dbReference type="EMBL" id="OEH76786.1"/>
    </source>
</evidence>
<dbReference type="GO" id="GO:0051536">
    <property type="term" value="F:iron-sulfur cluster binding"/>
    <property type="evidence" value="ECO:0007669"/>
    <property type="project" value="InterPro"/>
</dbReference>
<dbReference type="PANTHER" id="PTHR47265">
    <property type="entry name" value="IRON-SULFUR ASSEMBLY PROTEIN ISCA, CHLOROPLASTIC"/>
    <property type="match status" value="1"/>
</dbReference>
<dbReference type="InParanoid" id="A0A1D3CZZ6"/>
<dbReference type="FunCoup" id="A0A1D3CZZ6">
    <property type="interactions" value="23"/>
</dbReference>
<sequence length="158" mass="16961">MAPALYSNTFADGTHSNVFSSKGTDSDGCNEYSSKSDSTSEKPMTTSKLESSKSSKSSKKAPQALVVAESAEHKLKEMMGVTGTSTSEDLVLRLAVKPGGCSGLSYSLQTIEKSDIREDDYIEKFPFGVSFAIDPHSFFYVFGTVLSYSNDLMGGGFK</sequence>